<dbReference type="Gene3D" id="3.50.50.60">
    <property type="entry name" value="FAD/NAD(P)-binding domain"/>
    <property type="match status" value="2"/>
</dbReference>
<dbReference type="AlphaFoldDB" id="A0AAV9MYR6"/>
<dbReference type="GeneID" id="89975297"/>
<evidence type="ECO:0000256" key="5">
    <source>
        <dbReference type="ARBA" id="ARBA00023002"/>
    </source>
</evidence>
<evidence type="ECO:0000313" key="7">
    <source>
        <dbReference type="EMBL" id="KAK5046777.1"/>
    </source>
</evidence>
<dbReference type="EMBL" id="JAVRRD010000028">
    <property type="protein sequence ID" value="KAK5046777.1"/>
    <property type="molecule type" value="Genomic_DNA"/>
</dbReference>
<dbReference type="PANTHER" id="PTHR42877">
    <property type="entry name" value="L-ORNITHINE N(5)-MONOOXYGENASE-RELATED"/>
    <property type="match status" value="1"/>
</dbReference>
<comment type="caution">
    <text evidence="7">The sequence shown here is derived from an EMBL/GenBank/DDBJ whole genome shotgun (WGS) entry which is preliminary data.</text>
</comment>
<keyword evidence="8" id="KW-1185">Reference proteome</keyword>
<evidence type="ECO:0000256" key="4">
    <source>
        <dbReference type="ARBA" id="ARBA00022827"/>
    </source>
</evidence>
<evidence type="ECO:0000256" key="3">
    <source>
        <dbReference type="ARBA" id="ARBA00022630"/>
    </source>
</evidence>
<dbReference type="InterPro" id="IPR036188">
    <property type="entry name" value="FAD/NAD-bd_sf"/>
</dbReference>
<dbReference type="SUPFAM" id="SSF51905">
    <property type="entry name" value="FAD/NAD(P)-binding domain"/>
    <property type="match status" value="3"/>
</dbReference>
<comment type="similarity">
    <text evidence="2">Belongs to the FAD-binding monooxygenase family.</text>
</comment>
<dbReference type="PANTHER" id="PTHR42877:SF2">
    <property type="entry name" value="FAD_NAD(P)-BINDING DOMAIN-CONTAINING PROTEIN"/>
    <property type="match status" value="1"/>
</dbReference>
<keyword evidence="3" id="KW-0285">Flavoprotein</keyword>
<dbReference type="RefSeq" id="XP_064702350.1">
    <property type="nucleotide sequence ID" value="XM_064850684.1"/>
</dbReference>
<evidence type="ECO:0000313" key="8">
    <source>
        <dbReference type="Proteomes" id="UP001358417"/>
    </source>
</evidence>
<dbReference type="InterPro" id="IPR051209">
    <property type="entry name" value="FAD-bind_Monooxygenase_sf"/>
</dbReference>
<sequence>MVSSKSDGFMPVNSNTPTGSDPQTTSRNIHIALNNVSAWTPERRLDVVTVGAGFSGLIFAHKLQHQYPDMQDMCDVPAHIYAFPFDPKTDWSHYYATGPQIYEYMKTTTRKWELDRDIKFNHKVIEAVWQEQLGKWKITIENENQTIVEFADILISGQGVLDKWKWPQINNFEQFQGHKCHSANWDHEYDYSNRTVAVIGNGSSGVQIIPQLAKLPNTKVISFQRSPNFVYTPFTPAALLGRSDPSSNPAYSDDDQKRFAEQPNAHREYRKKIIHFINSGFTRYVKGSPLNLEASKAAKAQMEETLRHDPELCTKLIPEWSLGCRRITPGEGYLESFLRPNVQLVMSPVAEMTNTSCIAADGRTFEVDVVVCATGFDVSNKPQWRMIGRNEVDLGKMWEVDPESYLSICARDMPNYFMFLGPNAVVAHGSIIEAINWTGDYIIKWIRKIASENIKSIVPRASGVDELIAYGDQIHKTMVWTDTCKSWFKRNTINGRVTAAFAGSALVFKKLLSEIRGEDFEIEYWRDNRWAFLGNGFTNFELDHGNDLAWYIEK</sequence>
<name>A0AAV9MYR6_9EURO</name>
<dbReference type="GO" id="GO:0050660">
    <property type="term" value="F:flavin adenine dinucleotide binding"/>
    <property type="evidence" value="ECO:0007669"/>
    <property type="project" value="InterPro"/>
</dbReference>
<dbReference type="GO" id="GO:0004499">
    <property type="term" value="F:N,N-dimethylaniline monooxygenase activity"/>
    <property type="evidence" value="ECO:0007669"/>
    <property type="project" value="InterPro"/>
</dbReference>
<gene>
    <name evidence="7" type="ORF">LTR84_007130</name>
</gene>
<dbReference type="Pfam" id="PF00743">
    <property type="entry name" value="FMO-like"/>
    <property type="match status" value="1"/>
</dbReference>
<evidence type="ECO:0000256" key="6">
    <source>
        <dbReference type="SAM" id="MobiDB-lite"/>
    </source>
</evidence>
<protein>
    <recommendedName>
        <fullName evidence="9">FAD/NAD(P)-binding domain-containing protein</fullName>
    </recommendedName>
</protein>
<reference evidence="7 8" key="1">
    <citation type="submission" date="2023-08" db="EMBL/GenBank/DDBJ databases">
        <title>Black Yeasts Isolated from many extreme environments.</title>
        <authorList>
            <person name="Coleine C."/>
            <person name="Stajich J.E."/>
            <person name="Selbmann L."/>
        </authorList>
    </citation>
    <scope>NUCLEOTIDE SEQUENCE [LARGE SCALE GENOMIC DNA]</scope>
    <source>
        <strain evidence="7 8">CCFEE 5792</strain>
    </source>
</reference>
<evidence type="ECO:0000256" key="1">
    <source>
        <dbReference type="ARBA" id="ARBA00001974"/>
    </source>
</evidence>
<dbReference type="Proteomes" id="UP001358417">
    <property type="component" value="Unassembled WGS sequence"/>
</dbReference>
<evidence type="ECO:0000256" key="2">
    <source>
        <dbReference type="ARBA" id="ARBA00010139"/>
    </source>
</evidence>
<proteinExistence type="inferred from homology"/>
<comment type="cofactor">
    <cofactor evidence="1">
        <name>FAD</name>
        <dbReference type="ChEBI" id="CHEBI:57692"/>
    </cofactor>
</comment>
<accession>A0AAV9MYR6</accession>
<dbReference type="InterPro" id="IPR020946">
    <property type="entry name" value="Flavin_mOase-like"/>
</dbReference>
<keyword evidence="5" id="KW-0560">Oxidoreductase</keyword>
<feature type="region of interest" description="Disordered" evidence="6">
    <location>
        <begin position="1"/>
        <end position="26"/>
    </location>
</feature>
<evidence type="ECO:0008006" key="9">
    <source>
        <dbReference type="Google" id="ProtNLM"/>
    </source>
</evidence>
<organism evidence="7 8">
    <name type="scientific">Exophiala bonariae</name>
    <dbReference type="NCBI Taxonomy" id="1690606"/>
    <lineage>
        <taxon>Eukaryota</taxon>
        <taxon>Fungi</taxon>
        <taxon>Dikarya</taxon>
        <taxon>Ascomycota</taxon>
        <taxon>Pezizomycotina</taxon>
        <taxon>Eurotiomycetes</taxon>
        <taxon>Chaetothyriomycetidae</taxon>
        <taxon>Chaetothyriales</taxon>
        <taxon>Herpotrichiellaceae</taxon>
        <taxon>Exophiala</taxon>
    </lineage>
</organism>
<keyword evidence="4" id="KW-0274">FAD</keyword>
<dbReference type="GO" id="GO:0050661">
    <property type="term" value="F:NADP binding"/>
    <property type="evidence" value="ECO:0007669"/>
    <property type="project" value="InterPro"/>
</dbReference>